<evidence type="ECO:0000313" key="2">
    <source>
        <dbReference type="Proteomes" id="UP000002484"/>
    </source>
</evidence>
<name>E3J8U0_PSEI1</name>
<dbReference type="KEGG" id="fri:FraEuI1c_1615"/>
<keyword evidence="2" id="KW-1185">Reference proteome</keyword>
<accession>E3J8U0</accession>
<dbReference type="InterPro" id="IPR027417">
    <property type="entry name" value="P-loop_NTPase"/>
</dbReference>
<dbReference type="HOGENOM" id="CLU_100164_0_0_11"/>
<reference evidence="1 2" key="1">
    <citation type="submission" date="2010-10" db="EMBL/GenBank/DDBJ databases">
        <title>Complete sequence of Frankia sp. EuI1c.</title>
        <authorList>
            <consortium name="US DOE Joint Genome Institute"/>
            <person name="Lucas S."/>
            <person name="Copeland A."/>
            <person name="Lapidus A."/>
            <person name="Cheng J.-F."/>
            <person name="Bruce D."/>
            <person name="Goodwin L."/>
            <person name="Pitluck S."/>
            <person name="Chertkov O."/>
            <person name="Detter J.C."/>
            <person name="Han C."/>
            <person name="Tapia R."/>
            <person name="Land M."/>
            <person name="Hauser L."/>
            <person name="Jeffries C."/>
            <person name="Kyrpides N."/>
            <person name="Ivanova N."/>
            <person name="Mikhailova N."/>
            <person name="Beauchemin N."/>
            <person name="Sen A."/>
            <person name="Sur S.A."/>
            <person name="Gtari M."/>
            <person name="Wall L."/>
            <person name="Tisa L."/>
            <person name="Woyke T."/>
        </authorList>
    </citation>
    <scope>NUCLEOTIDE SEQUENCE [LARGE SCALE GENOMIC DNA]</scope>
    <source>
        <strain evidence="2">DSM 45817 / CECT 9037 / EuI1c</strain>
    </source>
</reference>
<gene>
    <name evidence="1" type="ordered locus">FraEuI1c_1615</name>
</gene>
<dbReference type="SUPFAM" id="SSF52540">
    <property type="entry name" value="P-loop containing nucleoside triphosphate hydrolases"/>
    <property type="match status" value="1"/>
</dbReference>
<organism evidence="1 2">
    <name type="scientific">Pseudofrankia inefficax (strain DSM 45817 / CECT 9037 / DDB 130130 / EuI1c)</name>
    <name type="common">Frankia inefficax</name>
    <dbReference type="NCBI Taxonomy" id="298654"/>
    <lineage>
        <taxon>Bacteria</taxon>
        <taxon>Bacillati</taxon>
        <taxon>Actinomycetota</taxon>
        <taxon>Actinomycetes</taxon>
        <taxon>Frankiales</taxon>
        <taxon>Frankiaceae</taxon>
        <taxon>Pseudofrankia</taxon>
    </lineage>
</organism>
<protein>
    <recommendedName>
        <fullName evidence="3">Cytidylate kinase</fullName>
    </recommendedName>
</protein>
<dbReference type="InParanoid" id="E3J8U0"/>
<dbReference type="Proteomes" id="UP000002484">
    <property type="component" value="Chromosome"/>
</dbReference>
<proteinExistence type="predicted"/>
<dbReference type="OrthoDB" id="3213334at2"/>
<evidence type="ECO:0000313" key="1">
    <source>
        <dbReference type="EMBL" id="ADP79673.1"/>
    </source>
</evidence>
<dbReference type="STRING" id="298654.FraEuI1c_1615"/>
<dbReference type="eggNOG" id="COG1102">
    <property type="taxonomic scope" value="Bacteria"/>
</dbReference>
<dbReference type="EMBL" id="CP002299">
    <property type="protein sequence ID" value="ADP79673.1"/>
    <property type="molecule type" value="Genomic_DNA"/>
</dbReference>
<dbReference type="AlphaFoldDB" id="E3J8U0"/>
<dbReference type="Pfam" id="PF13189">
    <property type="entry name" value="Cytidylate_kin2"/>
    <property type="match status" value="1"/>
</dbReference>
<sequence>MSGTQPPPDEPRDAKGLTIVYTTNIALAGLTAAGKTTHARRLAAELGYRYVSATDILLEILGIDDASETVWLRRLSEINAARRDGSIDGELEERLLSMNRACQRTVFDTWALAWIGDGPLVRIWIESDLESRVRKCLVSQRGSRTSPEDARALLNEKDLFNRWTFQERHGYDLFLDRQRYDLVVNNSHLIPQSTNSAARTGVETLAPILNAATACVMDSDSANAEALLHRHPQELRRITVSNDR</sequence>
<dbReference type="Gene3D" id="3.40.50.300">
    <property type="entry name" value="P-loop containing nucleotide triphosphate hydrolases"/>
    <property type="match status" value="1"/>
</dbReference>
<evidence type="ECO:0008006" key="3">
    <source>
        <dbReference type="Google" id="ProtNLM"/>
    </source>
</evidence>